<dbReference type="PANTHER" id="PTHR21109">
    <property type="entry name" value="MITOCHONDRIAL 28S RIBOSOMAL PROTEIN S21"/>
    <property type="match status" value="1"/>
</dbReference>
<feature type="signal peptide" evidence="4">
    <location>
        <begin position="1"/>
        <end position="18"/>
    </location>
</feature>
<evidence type="ECO:0000256" key="2">
    <source>
        <dbReference type="ARBA" id="ARBA00022980"/>
    </source>
</evidence>
<dbReference type="GO" id="GO:1990904">
    <property type="term" value="C:ribonucleoprotein complex"/>
    <property type="evidence" value="ECO:0007669"/>
    <property type="project" value="UniProtKB-KW"/>
</dbReference>
<keyword evidence="3" id="KW-0687">Ribonucleoprotein</keyword>
<evidence type="ECO:0008006" key="6">
    <source>
        <dbReference type="Google" id="ProtNLM"/>
    </source>
</evidence>
<dbReference type="Pfam" id="PF01165">
    <property type="entry name" value="Ribosomal_S21"/>
    <property type="match status" value="1"/>
</dbReference>
<dbReference type="PANTHER" id="PTHR21109:SF0">
    <property type="entry name" value="SMALL RIBOSOMAL SUBUNIT PROTEIN BS21M"/>
    <property type="match status" value="1"/>
</dbReference>
<keyword evidence="2" id="KW-0689">Ribosomal protein</keyword>
<accession>A0A7S2V540</accession>
<feature type="chain" id="PRO_5031411648" description="30S ribosomal protein S21" evidence="4">
    <location>
        <begin position="19"/>
        <end position="138"/>
    </location>
</feature>
<proteinExistence type="inferred from homology"/>
<keyword evidence="4" id="KW-0732">Signal</keyword>
<evidence type="ECO:0000313" key="5">
    <source>
        <dbReference type="EMBL" id="CAD9873087.1"/>
    </source>
</evidence>
<dbReference type="EMBL" id="HBHR01021689">
    <property type="protein sequence ID" value="CAD9873087.1"/>
    <property type="molecule type" value="Transcribed_RNA"/>
</dbReference>
<organism evidence="5">
    <name type="scientific">Fibrocapsa japonica</name>
    <dbReference type="NCBI Taxonomy" id="94617"/>
    <lineage>
        <taxon>Eukaryota</taxon>
        <taxon>Sar</taxon>
        <taxon>Stramenopiles</taxon>
        <taxon>Ochrophyta</taxon>
        <taxon>Raphidophyceae</taxon>
        <taxon>Chattonellales</taxon>
        <taxon>Chattonellaceae</taxon>
        <taxon>Fibrocapsa</taxon>
    </lineage>
</organism>
<evidence type="ECO:0000256" key="1">
    <source>
        <dbReference type="ARBA" id="ARBA00006640"/>
    </source>
</evidence>
<gene>
    <name evidence="5" type="ORF">FJAP1339_LOCUS11053</name>
</gene>
<reference evidence="5" key="1">
    <citation type="submission" date="2021-01" db="EMBL/GenBank/DDBJ databases">
        <authorList>
            <person name="Corre E."/>
            <person name="Pelletier E."/>
            <person name="Niang G."/>
            <person name="Scheremetjew M."/>
            <person name="Finn R."/>
            <person name="Kale V."/>
            <person name="Holt S."/>
            <person name="Cochrane G."/>
            <person name="Meng A."/>
            <person name="Brown T."/>
            <person name="Cohen L."/>
        </authorList>
    </citation>
    <scope>NUCLEOTIDE SEQUENCE</scope>
    <source>
        <strain evidence="5">CCMP1661</strain>
    </source>
</reference>
<protein>
    <recommendedName>
        <fullName evidence="6">30S ribosomal protein S21</fullName>
    </recommendedName>
</protein>
<dbReference type="AlphaFoldDB" id="A0A7S2V540"/>
<dbReference type="GO" id="GO:0005840">
    <property type="term" value="C:ribosome"/>
    <property type="evidence" value="ECO:0007669"/>
    <property type="project" value="UniProtKB-KW"/>
</dbReference>
<dbReference type="InterPro" id="IPR001911">
    <property type="entry name" value="Ribosomal_bS21"/>
</dbReference>
<comment type="similarity">
    <text evidence="1">Belongs to the bacterial ribosomal protein bS21 family.</text>
</comment>
<dbReference type="GO" id="GO:0006412">
    <property type="term" value="P:translation"/>
    <property type="evidence" value="ECO:0007669"/>
    <property type="project" value="InterPro"/>
</dbReference>
<dbReference type="NCBIfam" id="TIGR00030">
    <property type="entry name" value="S21p"/>
    <property type="match status" value="1"/>
</dbReference>
<dbReference type="InterPro" id="IPR038380">
    <property type="entry name" value="Ribosomal_bS21_sf"/>
</dbReference>
<name>A0A7S2V540_9STRA</name>
<evidence type="ECO:0000256" key="3">
    <source>
        <dbReference type="ARBA" id="ARBA00023274"/>
    </source>
</evidence>
<evidence type="ECO:0000256" key="4">
    <source>
        <dbReference type="SAM" id="SignalP"/>
    </source>
</evidence>
<sequence>MKFLTVVLAFVLAATSSAFTSTFAGSNLVRPAVQSGSSISMYVKINVGEGEPVDSAVQRFRREVNRAGHMRVLRNRRYFENSQQKAIRKEEQARQRARMMRSRMRSAGVIVASTTPNSAQSVDKYLQQHRSGRIINEL</sequence>
<dbReference type="HAMAP" id="MF_00358">
    <property type="entry name" value="Ribosomal_bS21"/>
    <property type="match status" value="1"/>
</dbReference>
<dbReference type="Gene3D" id="1.20.5.1150">
    <property type="entry name" value="Ribosomal protein S8"/>
    <property type="match status" value="1"/>
</dbReference>
<dbReference type="GO" id="GO:0003735">
    <property type="term" value="F:structural constituent of ribosome"/>
    <property type="evidence" value="ECO:0007669"/>
    <property type="project" value="InterPro"/>
</dbReference>